<evidence type="ECO:0000313" key="3">
    <source>
        <dbReference type="Proteomes" id="UP001143362"/>
    </source>
</evidence>
<dbReference type="InterPro" id="IPR011009">
    <property type="entry name" value="Kinase-like_dom_sf"/>
</dbReference>
<organism evidence="2 3">
    <name type="scientific">Candidatus Litorirhabdus singularis</name>
    <dbReference type="NCBI Taxonomy" id="2518993"/>
    <lineage>
        <taxon>Bacteria</taxon>
        <taxon>Pseudomonadati</taxon>
        <taxon>Pseudomonadota</taxon>
        <taxon>Gammaproteobacteria</taxon>
        <taxon>Cellvibrionales</taxon>
        <taxon>Halieaceae</taxon>
        <taxon>Candidatus Litorirhabdus</taxon>
    </lineage>
</organism>
<dbReference type="EMBL" id="SHNN01000002">
    <property type="protein sequence ID" value="MCX2980911.1"/>
    <property type="molecule type" value="Genomic_DNA"/>
</dbReference>
<feature type="domain" description="CHK kinase-like" evidence="1">
    <location>
        <begin position="150"/>
        <end position="327"/>
    </location>
</feature>
<comment type="caution">
    <text evidence="2">The sequence shown here is derived from an EMBL/GenBank/DDBJ whole genome shotgun (WGS) entry which is preliminary data.</text>
</comment>
<dbReference type="SMART" id="SM00587">
    <property type="entry name" value="CHK"/>
    <property type="match status" value="1"/>
</dbReference>
<reference evidence="2" key="1">
    <citation type="submission" date="2019-02" db="EMBL/GenBank/DDBJ databases">
        <authorList>
            <person name="Li S.-H."/>
        </authorList>
    </citation>
    <scope>NUCLEOTIDE SEQUENCE</scope>
    <source>
        <strain evidence="2">IMCC14734</strain>
    </source>
</reference>
<dbReference type="Proteomes" id="UP001143362">
    <property type="component" value="Unassembled WGS sequence"/>
</dbReference>
<dbReference type="InterPro" id="IPR002575">
    <property type="entry name" value="Aminoglycoside_PTrfase"/>
</dbReference>
<dbReference type="PANTHER" id="PTHR11012">
    <property type="entry name" value="PROTEIN KINASE-LIKE DOMAIN-CONTAINING"/>
    <property type="match status" value="1"/>
</dbReference>
<name>A0ABT3TGL8_9GAMM</name>
<protein>
    <submittedName>
        <fullName evidence="2">DUF1679 domain-containing protein</fullName>
    </submittedName>
</protein>
<dbReference type="InterPro" id="IPR015897">
    <property type="entry name" value="CHK_kinase-like"/>
</dbReference>
<dbReference type="RefSeq" id="WP_279244927.1">
    <property type="nucleotide sequence ID" value="NZ_SHNN01000002.1"/>
</dbReference>
<dbReference type="SUPFAM" id="SSF56112">
    <property type="entry name" value="Protein kinase-like (PK-like)"/>
    <property type="match status" value="1"/>
</dbReference>
<proteinExistence type="predicted"/>
<evidence type="ECO:0000259" key="1">
    <source>
        <dbReference type="SMART" id="SM00587"/>
    </source>
</evidence>
<evidence type="ECO:0000313" key="2">
    <source>
        <dbReference type="EMBL" id="MCX2980911.1"/>
    </source>
</evidence>
<keyword evidence="3" id="KW-1185">Reference proteome</keyword>
<accession>A0ABT3TGL8</accession>
<sequence>MTERSFLPETPEQLSAAWLSTLFDGEINSVEQRVLGAGVGFMGDVVRLELSSGSADVPRYLIAKLPKLENRVVGELLGVYEREIMFFREFGDDLPIRAPRLYFSEFDRDRGSENQKPIIRALDRLPGFMNGLLAWAAMRAAGAKERRYLLLIEYYEDMQPGDQLVGIDAAACGNVLQEVAALHRRYWADASLQDHFWLMELDIDARMRQGSLRRHSESYLKRLEPSVAGHIEWLRKHTSELVFAFCAQAPTTLLHGDLRLDNLVFSEEGCAFLDFQMVRSGPAAYDLAYFISSALDEHATAEERDDILRQYHAALNIADYDFDSLRRDYARAVMIVFATLAGNDDVQIDDGRGSEMMEGWLRRLCACVKAVDLDSLLDR</sequence>
<dbReference type="Gene3D" id="3.90.1200.10">
    <property type="match status" value="1"/>
</dbReference>
<gene>
    <name evidence="2" type="ORF">EYC98_08545</name>
</gene>
<dbReference type="PANTHER" id="PTHR11012:SF30">
    <property type="entry name" value="PROTEIN KINASE-LIKE DOMAIN-CONTAINING"/>
    <property type="match status" value="1"/>
</dbReference>
<dbReference type="Pfam" id="PF01636">
    <property type="entry name" value="APH"/>
    <property type="match status" value="1"/>
</dbReference>